<evidence type="ECO:0000313" key="2">
    <source>
        <dbReference type="Proteomes" id="UP001596241"/>
    </source>
</evidence>
<sequence>MCAITGSGVGTAIRLLSPLPADSRGTVEHGKVDAERVRTVPEPGDLSLCDAASALLMESGGIREAWALPGTEGPLIIDVFQGPRRLHIGFRYLLVTHSSFVSSAVLDGGLARWVALDQVDDHIAARLRPHAAATAL</sequence>
<reference evidence="2" key="1">
    <citation type="journal article" date="2019" name="Int. J. Syst. Evol. Microbiol.">
        <title>The Global Catalogue of Microorganisms (GCM) 10K type strain sequencing project: providing services to taxonomists for standard genome sequencing and annotation.</title>
        <authorList>
            <consortium name="The Broad Institute Genomics Platform"/>
            <consortium name="The Broad Institute Genome Sequencing Center for Infectious Disease"/>
            <person name="Wu L."/>
            <person name="Ma J."/>
        </authorList>
    </citation>
    <scope>NUCLEOTIDE SEQUENCE [LARGE SCALE GENOMIC DNA]</scope>
    <source>
        <strain evidence="2">CGMCC 1.15809</strain>
    </source>
</reference>
<proteinExistence type="predicted"/>
<organism evidence="1 2">
    <name type="scientific">Streptomyces ramulosus</name>
    <dbReference type="NCBI Taxonomy" id="47762"/>
    <lineage>
        <taxon>Bacteria</taxon>
        <taxon>Bacillati</taxon>
        <taxon>Actinomycetota</taxon>
        <taxon>Actinomycetes</taxon>
        <taxon>Kitasatosporales</taxon>
        <taxon>Streptomycetaceae</taxon>
        <taxon>Streptomyces</taxon>
    </lineage>
</organism>
<comment type="caution">
    <text evidence="1">The sequence shown here is derived from an EMBL/GenBank/DDBJ whole genome shotgun (WGS) entry which is preliminary data.</text>
</comment>
<dbReference type="Proteomes" id="UP001596241">
    <property type="component" value="Unassembled WGS sequence"/>
</dbReference>
<dbReference type="EMBL" id="JBHSPW010000001">
    <property type="protein sequence ID" value="MFC5891270.1"/>
    <property type="molecule type" value="Genomic_DNA"/>
</dbReference>
<accession>A0ABW1FAT5</accession>
<keyword evidence="2" id="KW-1185">Reference proteome</keyword>
<gene>
    <name evidence="1" type="ORF">ACFP3M_00305</name>
</gene>
<protein>
    <submittedName>
        <fullName evidence="1">Uncharacterized protein</fullName>
    </submittedName>
</protein>
<name>A0ABW1FAT5_9ACTN</name>
<evidence type="ECO:0000313" key="1">
    <source>
        <dbReference type="EMBL" id="MFC5891270.1"/>
    </source>
</evidence>
<dbReference type="RefSeq" id="WP_345082329.1">
    <property type="nucleotide sequence ID" value="NZ_BAAAWG010000006.1"/>
</dbReference>